<sequence>MRGIEKFFKEKTENLTFIELKSSANTKFNKFKLDSNIPLPILVDELITEIKERRAQDEIKISSIIRGMIYTIGVDPNFPYIEKYRDILYSFDEKIEDFILYNGVKFIKEGLLDDGLIYLRALVVLNDKNVDGLYNYGVALEERTKKYLELRDEKRANMFINEATRQFENILEIDDEYPLAYYKLGYHYRLNKQFIKCKIIWEKFLTLSKDEELKEEIKLNLLEMQDDIVYEEGYNEIFTGDPVKGLEKLLPLKEKYTDWWNLLFIIGLGYRQIGDFAKAKEEFESVLSIVPGQVDALNELGLCLANLGQYEEAIEKFTEAYKKRPKDYEILCNRGMTYLQMGILDKAKEDIQKAYDENPLDEITIECMKEIERIEGMTR</sequence>
<dbReference type="SMART" id="SM00028">
    <property type="entry name" value="TPR"/>
    <property type="match status" value="4"/>
</dbReference>
<dbReference type="InterPro" id="IPR011990">
    <property type="entry name" value="TPR-like_helical_dom_sf"/>
</dbReference>
<gene>
    <name evidence="4" type="ORF">Y919_10945</name>
</gene>
<dbReference type="RefSeq" id="WP_035164727.1">
    <property type="nucleotide sequence ID" value="NZ_AZTB01000073.1"/>
</dbReference>
<dbReference type="STRING" id="1156417.Y919_10945"/>
<evidence type="ECO:0000313" key="4">
    <source>
        <dbReference type="EMBL" id="KGG79623.1"/>
    </source>
</evidence>
<organism evidence="4 5">
    <name type="scientific">Caloranaerobacter azorensis H53214</name>
    <dbReference type="NCBI Taxonomy" id="1156417"/>
    <lineage>
        <taxon>Bacteria</taxon>
        <taxon>Bacillati</taxon>
        <taxon>Bacillota</taxon>
        <taxon>Tissierellia</taxon>
        <taxon>Tissierellales</taxon>
        <taxon>Thermohalobacteraceae</taxon>
        <taxon>Caloranaerobacter</taxon>
    </lineage>
</organism>
<dbReference type="EMBL" id="AZTB01000073">
    <property type="protein sequence ID" value="KGG79623.1"/>
    <property type="molecule type" value="Genomic_DNA"/>
</dbReference>
<name>A0A096BFY3_9FIRM</name>
<dbReference type="PROSITE" id="PS50005">
    <property type="entry name" value="TPR"/>
    <property type="match status" value="3"/>
</dbReference>
<dbReference type="InterPro" id="IPR051685">
    <property type="entry name" value="Ycf3/AcsC/BcsC/TPR_MFPF"/>
</dbReference>
<feature type="repeat" description="TPR" evidence="3">
    <location>
        <begin position="260"/>
        <end position="293"/>
    </location>
</feature>
<protein>
    <recommendedName>
        <fullName evidence="6">Tetratricopeptide repeat protein</fullName>
    </recommendedName>
</protein>
<dbReference type="PROSITE" id="PS50293">
    <property type="entry name" value="TPR_REGION"/>
    <property type="match status" value="1"/>
</dbReference>
<evidence type="ECO:0000313" key="5">
    <source>
        <dbReference type="Proteomes" id="UP000029622"/>
    </source>
</evidence>
<accession>A0A096BFY3</accession>
<dbReference type="InterPro" id="IPR019734">
    <property type="entry name" value="TPR_rpt"/>
</dbReference>
<keyword evidence="2 3" id="KW-0802">TPR repeat</keyword>
<feature type="repeat" description="TPR" evidence="3">
    <location>
        <begin position="328"/>
        <end position="361"/>
    </location>
</feature>
<keyword evidence="1" id="KW-0677">Repeat</keyword>
<dbReference type="Gene3D" id="1.25.40.10">
    <property type="entry name" value="Tetratricopeptide repeat domain"/>
    <property type="match status" value="2"/>
</dbReference>
<reference evidence="4 5" key="1">
    <citation type="submission" date="2013-12" db="EMBL/GenBank/DDBJ databases">
        <title>Draft genome sequence of Caloranaerobacter sp. H53214.</title>
        <authorList>
            <person name="Jiang L.J."/>
            <person name="Shao Z.Z."/>
            <person name="Long M.N."/>
        </authorList>
    </citation>
    <scope>NUCLEOTIDE SEQUENCE [LARGE SCALE GENOMIC DNA]</scope>
    <source>
        <strain evidence="4 5">H53214</strain>
    </source>
</reference>
<dbReference type="Proteomes" id="UP000029622">
    <property type="component" value="Unassembled WGS sequence"/>
</dbReference>
<dbReference type="AlphaFoldDB" id="A0A096BFY3"/>
<dbReference type="Pfam" id="PF13181">
    <property type="entry name" value="TPR_8"/>
    <property type="match status" value="1"/>
</dbReference>
<feature type="repeat" description="TPR" evidence="3">
    <location>
        <begin position="294"/>
        <end position="327"/>
    </location>
</feature>
<evidence type="ECO:0000256" key="1">
    <source>
        <dbReference type="ARBA" id="ARBA00022737"/>
    </source>
</evidence>
<dbReference type="PANTHER" id="PTHR44943">
    <property type="entry name" value="CELLULOSE SYNTHASE OPERON PROTEIN C"/>
    <property type="match status" value="1"/>
</dbReference>
<dbReference type="PANTHER" id="PTHR44943:SF8">
    <property type="entry name" value="TPR REPEAT-CONTAINING PROTEIN MJ0263"/>
    <property type="match status" value="1"/>
</dbReference>
<evidence type="ECO:0008006" key="6">
    <source>
        <dbReference type="Google" id="ProtNLM"/>
    </source>
</evidence>
<evidence type="ECO:0000256" key="2">
    <source>
        <dbReference type="ARBA" id="ARBA00022803"/>
    </source>
</evidence>
<comment type="caution">
    <text evidence="4">The sequence shown here is derived from an EMBL/GenBank/DDBJ whole genome shotgun (WGS) entry which is preliminary data.</text>
</comment>
<evidence type="ECO:0000256" key="3">
    <source>
        <dbReference type="PROSITE-ProRule" id="PRU00339"/>
    </source>
</evidence>
<dbReference type="SUPFAM" id="SSF48452">
    <property type="entry name" value="TPR-like"/>
    <property type="match status" value="1"/>
</dbReference>
<proteinExistence type="predicted"/>
<dbReference type="Pfam" id="PF13432">
    <property type="entry name" value="TPR_16"/>
    <property type="match status" value="1"/>
</dbReference>